<protein>
    <submittedName>
        <fullName evidence="2">Uncharacterized protein</fullName>
    </submittedName>
</protein>
<proteinExistence type="predicted"/>
<keyword evidence="1" id="KW-0732">Signal</keyword>
<keyword evidence="3" id="KW-1185">Reference proteome</keyword>
<dbReference type="EMBL" id="PQXL01000254">
    <property type="protein sequence ID" value="THV48340.1"/>
    <property type="molecule type" value="Genomic_DNA"/>
</dbReference>
<dbReference type="OrthoDB" id="3543146at2759"/>
<feature type="chain" id="PRO_5020849963" evidence="1">
    <location>
        <begin position="22"/>
        <end position="131"/>
    </location>
</feature>
<accession>A0A4S8QTZ0</accession>
<name>A0A4S8QTZ0_9HELO</name>
<sequence>MQLFTTTFFAILAILIPIVSGIKGNDNCLGHNNCTLFMRWSEGSPGLKSGTMAMPQDLTLYGKDCNTIESKMTQAEAKGPIEIKSSLSETITLTGETAVFFAPLFTYGKNEEGGLNSCREGGNSWACDFAC</sequence>
<organism evidence="2 3">
    <name type="scientific">Botrytis galanthina</name>
    <dbReference type="NCBI Taxonomy" id="278940"/>
    <lineage>
        <taxon>Eukaryota</taxon>
        <taxon>Fungi</taxon>
        <taxon>Dikarya</taxon>
        <taxon>Ascomycota</taxon>
        <taxon>Pezizomycotina</taxon>
        <taxon>Leotiomycetes</taxon>
        <taxon>Helotiales</taxon>
        <taxon>Sclerotiniaceae</taxon>
        <taxon>Botrytis</taxon>
    </lineage>
</organism>
<comment type="caution">
    <text evidence="2">The sequence shown here is derived from an EMBL/GenBank/DDBJ whole genome shotgun (WGS) entry which is preliminary data.</text>
</comment>
<dbReference type="AlphaFoldDB" id="A0A4S8QTZ0"/>
<evidence type="ECO:0000256" key="1">
    <source>
        <dbReference type="SAM" id="SignalP"/>
    </source>
</evidence>
<dbReference type="Proteomes" id="UP000308671">
    <property type="component" value="Unassembled WGS sequence"/>
</dbReference>
<evidence type="ECO:0000313" key="3">
    <source>
        <dbReference type="Proteomes" id="UP000308671"/>
    </source>
</evidence>
<evidence type="ECO:0000313" key="2">
    <source>
        <dbReference type="EMBL" id="THV48340.1"/>
    </source>
</evidence>
<gene>
    <name evidence="2" type="ORF">BGAL_0254g00110</name>
</gene>
<reference evidence="2 3" key="1">
    <citation type="submission" date="2017-12" db="EMBL/GenBank/DDBJ databases">
        <title>Comparative genomics of Botrytis spp.</title>
        <authorList>
            <person name="Valero-Jimenez C.A."/>
            <person name="Tapia P."/>
            <person name="Veloso J."/>
            <person name="Silva-Moreno E."/>
            <person name="Staats M."/>
            <person name="Valdes J.H."/>
            <person name="Van Kan J.A.L."/>
        </authorList>
    </citation>
    <scope>NUCLEOTIDE SEQUENCE [LARGE SCALE GENOMIC DNA]</scope>
    <source>
        <strain evidence="2 3">MUCL435</strain>
    </source>
</reference>
<feature type="signal peptide" evidence="1">
    <location>
        <begin position="1"/>
        <end position="21"/>
    </location>
</feature>